<protein>
    <submittedName>
        <fullName evidence="12">Variant surface glycoprotein 1125.1027</fullName>
    </submittedName>
</protein>
<dbReference type="InterPro" id="IPR019609">
    <property type="entry name" value="Variant_surf_glycoprt_trypan_C"/>
</dbReference>
<evidence type="ECO:0000256" key="5">
    <source>
        <dbReference type="ARBA" id="ARBA00022729"/>
    </source>
</evidence>
<dbReference type="GO" id="GO:0098552">
    <property type="term" value="C:side of membrane"/>
    <property type="evidence" value="ECO:0007669"/>
    <property type="project" value="UniProtKB-KW"/>
</dbReference>
<name>A0A1J0R4E4_9TRYP</name>
<evidence type="ECO:0000259" key="10">
    <source>
        <dbReference type="Pfam" id="PF10659"/>
    </source>
</evidence>
<feature type="compositionally biased region" description="Basic and acidic residues" evidence="9">
    <location>
        <begin position="454"/>
        <end position="471"/>
    </location>
</feature>
<dbReference type="Pfam" id="PF13206">
    <property type="entry name" value="VSG_B"/>
    <property type="match status" value="1"/>
</dbReference>
<accession>A0A1J0R4E4</accession>
<sequence>MVGIIFPMLILDGIGCSQFAAKKQTKNMILNLALAFAFAITKDSTAAITAGMNEPEFQALCGVIKLSGATLTLQANQDDPTPVYNAIQKLNMTVAPPQWREIFREAGHPGKYLDTVPKALNPWPDWQELWPEWRKAAEAADKADKDDDIKRSGLLDVSPAERSLLQAKISALTAKAQQLMRKLNTGASQQQPISAKQASQLINEAVFGESTRPTNPTLTKIFGSGITNSDGRQAACVMGGENKQAATLAAVMTCLCIEDQGTPLQTACHQAQPTGEQWQSTSTLPTNAHITNILNLCGKTKTAKLTAAKVETLIDGITKLITEKSGVGYFGKVVSACQGTAAAGICASITGYGADHTAALNKIPWMQKLQELRSKLSATEDKDKKQSKVMEQLKLIEVEIHKSRREVQAIIESTKSTSTDKQNSVFPSNKSPSCGGYTTNTTCTAANNCKWTSTDKSEGDFCKPKDGEDQKNTTGTGDGAAGTTTEKCKGKLEAECTKAPECKW</sequence>
<keyword evidence="3" id="KW-1003">Cell membrane</keyword>
<dbReference type="Gene3D" id="3.30.1680.40">
    <property type="match status" value="1"/>
</dbReference>
<evidence type="ECO:0000313" key="12">
    <source>
        <dbReference type="EMBL" id="APD72701.1"/>
    </source>
</evidence>
<dbReference type="AlphaFoldDB" id="A0A1J0R4E4"/>
<feature type="domain" description="Trypanosome variant surface glycoprotein C-terminal" evidence="10">
    <location>
        <begin position="434"/>
        <end position="504"/>
    </location>
</feature>
<keyword evidence="7" id="KW-0325">Glycoprotein</keyword>
<evidence type="ECO:0000256" key="7">
    <source>
        <dbReference type="ARBA" id="ARBA00023180"/>
    </source>
</evidence>
<keyword evidence="6" id="KW-0472">Membrane</keyword>
<dbReference type="GO" id="GO:0005886">
    <property type="term" value="C:plasma membrane"/>
    <property type="evidence" value="ECO:0007669"/>
    <property type="project" value="UniProtKB-SubCell"/>
</dbReference>
<evidence type="ECO:0000256" key="1">
    <source>
        <dbReference type="ARBA" id="ARBA00002523"/>
    </source>
</evidence>
<evidence type="ECO:0000256" key="6">
    <source>
        <dbReference type="ARBA" id="ARBA00023136"/>
    </source>
</evidence>
<keyword evidence="5" id="KW-0732">Signal</keyword>
<proteinExistence type="predicted"/>
<evidence type="ECO:0000259" key="11">
    <source>
        <dbReference type="Pfam" id="PF13206"/>
    </source>
</evidence>
<dbReference type="VEuPathDB" id="TriTrypDB:Tb427_000101200"/>
<evidence type="ECO:0000256" key="3">
    <source>
        <dbReference type="ARBA" id="ARBA00022475"/>
    </source>
</evidence>
<feature type="region of interest" description="Disordered" evidence="9">
    <location>
        <begin position="454"/>
        <end position="484"/>
    </location>
</feature>
<feature type="domain" description="Trypanosome variant surface glycoprotein B-type N-terminal" evidence="11">
    <location>
        <begin position="38"/>
        <end position="394"/>
    </location>
</feature>
<dbReference type="Pfam" id="PF10659">
    <property type="entry name" value="Trypan_glycop_C"/>
    <property type="match status" value="1"/>
</dbReference>
<evidence type="ECO:0000256" key="9">
    <source>
        <dbReference type="SAM" id="MobiDB-lite"/>
    </source>
</evidence>
<dbReference type="VEuPathDB" id="TriTrypDB:Tb927.11.20660"/>
<organism evidence="12">
    <name type="scientific">Trypanosoma brucei</name>
    <dbReference type="NCBI Taxonomy" id="5691"/>
    <lineage>
        <taxon>Eukaryota</taxon>
        <taxon>Discoba</taxon>
        <taxon>Euglenozoa</taxon>
        <taxon>Kinetoplastea</taxon>
        <taxon>Metakinetoplastina</taxon>
        <taxon>Trypanosomatida</taxon>
        <taxon>Trypanosomatidae</taxon>
        <taxon>Trypanosoma</taxon>
    </lineage>
</organism>
<keyword evidence="8" id="KW-0449">Lipoprotein</keyword>
<evidence type="ECO:0000256" key="8">
    <source>
        <dbReference type="ARBA" id="ARBA00023288"/>
    </source>
</evidence>
<comment type="function">
    <text evidence="1">VSG forms a coat on the surface of the parasite. The trypanosome evades the immune response of the host by expressing a series of antigenically distinct VSGs from an estimated 1000 VSG genes.</text>
</comment>
<comment type="subcellular location">
    <subcellularLocation>
        <location evidence="2">Cell membrane</location>
        <topology evidence="2">Lipid-anchor</topology>
        <topology evidence="2">GPI-anchor</topology>
    </subcellularLocation>
</comment>
<reference evidence="12" key="1">
    <citation type="submission" date="2016-08" db="EMBL/GenBank/DDBJ databases">
        <title>VSG repertoire of Trypanosoma brucei EATRO 1125.</title>
        <authorList>
            <person name="Cross G.A."/>
        </authorList>
    </citation>
    <scope>NUCLEOTIDE SEQUENCE</scope>
    <source>
        <strain evidence="12">EATRO 1125</strain>
    </source>
</reference>
<evidence type="ECO:0000256" key="2">
    <source>
        <dbReference type="ARBA" id="ARBA00004609"/>
    </source>
</evidence>
<dbReference type="EMBL" id="KX698745">
    <property type="protein sequence ID" value="APD72701.1"/>
    <property type="molecule type" value="Genomic_DNA"/>
</dbReference>
<evidence type="ECO:0000256" key="4">
    <source>
        <dbReference type="ARBA" id="ARBA00022622"/>
    </source>
</evidence>
<keyword evidence="4" id="KW-0336">GPI-anchor</keyword>
<dbReference type="InterPro" id="IPR025932">
    <property type="entry name" value="Trypano_VSG_B_N_dom"/>
</dbReference>